<dbReference type="Gene3D" id="2.120.10.70">
    <property type="entry name" value="Fucose-specific lectin"/>
    <property type="match status" value="2"/>
</dbReference>
<name>A0ABT6LLA9_9ACTN</name>
<evidence type="ECO:0000313" key="2">
    <source>
        <dbReference type="EMBL" id="MDH6217089.1"/>
    </source>
</evidence>
<comment type="caution">
    <text evidence="2">The sequence shown here is derived from an EMBL/GenBank/DDBJ whole genome shotgun (WGS) entry which is preliminary data.</text>
</comment>
<dbReference type="Proteomes" id="UP001160499">
    <property type="component" value="Unassembled WGS sequence"/>
</dbReference>
<evidence type="ECO:0000313" key="3">
    <source>
        <dbReference type="Proteomes" id="UP001160499"/>
    </source>
</evidence>
<dbReference type="Gene3D" id="3.90.1720.10">
    <property type="entry name" value="endopeptidase domain like (from Nostoc punctiforme)"/>
    <property type="match status" value="1"/>
</dbReference>
<sequence length="606" mass="64476">MSRKKRTTQRKHPRLVAILAVIALLFGVSVTTLGTATTAVADTGGYPWADAQLLNASDYDWGYSSCPESDTGCKSMTYRLNGVTYGVSDPYGYYLRNCTSYVAWKLVSQNVAASDVRGLGNGGQWYDNAPSSKRSLTPKAGDAAVKPGTTASPYGHVAYVESVNSSDATITVSEYNHHANGTYDTRTGTPSALGFTKFVDFGVTAGSSPPAEVRPTVSNTIPWNFTVLEGDSGAVSHQDGDIGKGAAVTTYNGSQQAFYYDATGGNLRHAWRASGGSWNAETLDGAGGGSGRMDGNVGINPSVAVYGDSIQVYYYDAGNGNLRHAWASSTVGWQFETLDGDSGAISHFSGNVGSSSKVVTFGSTLQIFYPNLDTGDLRHAWADANGWHFENLDGDSGSIAGQVGGYGQAVGSSLAATVVNGTTIQLFYYQSAGDNLRHAWYDTTTGWHFENLDGDAGSISGYDSSVGQNPSVTYNGSLQVFYFDATGGSLRHAWTDANGWHFEALDGADSAIGPNHYSVGLYSSAISGDGVNIQLVYYDQRWSNLRHAWTDSSGWHFENLDGLGGGPAGRVPWDVGQFPVLTSFGGSLNVFYYDILYGNLRLMQSQ</sequence>
<evidence type="ECO:0000259" key="1">
    <source>
        <dbReference type="PROSITE" id="PS50911"/>
    </source>
</evidence>
<dbReference type="InterPro" id="IPR007921">
    <property type="entry name" value="CHAP_dom"/>
</dbReference>
<dbReference type="SUPFAM" id="SSF54001">
    <property type="entry name" value="Cysteine proteinases"/>
    <property type="match status" value="1"/>
</dbReference>
<gene>
    <name evidence="2" type="ORF">M2283_004407</name>
</gene>
<accession>A0ABT6LLA9</accession>
<dbReference type="RefSeq" id="WP_280878019.1">
    <property type="nucleotide sequence ID" value="NZ_JARXVH010000006.1"/>
</dbReference>
<keyword evidence="3" id="KW-1185">Reference proteome</keyword>
<dbReference type="Pfam" id="PF05257">
    <property type="entry name" value="CHAP"/>
    <property type="match status" value="1"/>
</dbReference>
<organism evidence="2 3">
    <name type="scientific">Streptomyces pseudovenezuelae</name>
    <dbReference type="NCBI Taxonomy" id="67350"/>
    <lineage>
        <taxon>Bacteria</taxon>
        <taxon>Bacillati</taxon>
        <taxon>Actinomycetota</taxon>
        <taxon>Actinomycetes</taxon>
        <taxon>Kitasatosporales</taxon>
        <taxon>Streptomycetaceae</taxon>
        <taxon>Streptomyces</taxon>
        <taxon>Streptomyces aurantiacus group</taxon>
    </lineage>
</organism>
<dbReference type="PROSITE" id="PS50911">
    <property type="entry name" value="CHAP"/>
    <property type="match status" value="1"/>
</dbReference>
<dbReference type="SUPFAM" id="SSF89372">
    <property type="entry name" value="Fucose-specific lectin"/>
    <property type="match status" value="1"/>
</dbReference>
<protein>
    <submittedName>
        <fullName evidence="2">Surface antigen</fullName>
    </submittedName>
</protein>
<dbReference type="InterPro" id="IPR038765">
    <property type="entry name" value="Papain-like_cys_pep_sf"/>
</dbReference>
<dbReference type="EMBL" id="JARXVH010000006">
    <property type="protein sequence ID" value="MDH6217089.1"/>
    <property type="molecule type" value="Genomic_DNA"/>
</dbReference>
<reference evidence="2 3" key="1">
    <citation type="submission" date="2023-04" db="EMBL/GenBank/DDBJ databases">
        <title>Forest soil microbial communities from Buena Vista Peninsula, Colon Province, Panama.</title>
        <authorList>
            <person name="Bouskill N."/>
        </authorList>
    </citation>
    <scope>NUCLEOTIDE SEQUENCE [LARGE SCALE GENOMIC DNA]</scope>
    <source>
        <strain evidence="2 3">GGS1</strain>
    </source>
</reference>
<feature type="domain" description="Peptidase C51" evidence="1">
    <location>
        <begin position="73"/>
        <end position="200"/>
    </location>
</feature>
<proteinExistence type="predicted"/>